<feature type="non-terminal residue" evidence="1">
    <location>
        <position position="1"/>
    </location>
</feature>
<dbReference type="EMBL" id="BARV01009682">
    <property type="protein sequence ID" value="GAI03213.1"/>
    <property type="molecule type" value="Genomic_DNA"/>
</dbReference>
<reference evidence="1" key="1">
    <citation type="journal article" date="2014" name="Front. Microbiol.">
        <title>High frequency of phylogenetically diverse reductive dehalogenase-homologous genes in deep subseafloor sedimentary metagenomes.</title>
        <authorList>
            <person name="Kawai M."/>
            <person name="Futagami T."/>
            <person name="Toyoda A."/>
            <person name="Takaki Y."/>
            <person name="Nishi S."/>
            <person name="Hori S."/>
            <person name="Arai W."/>
            <person name="Tsubouchi T."/>
            <person name="Morono Y."/>
            <person name="Uchiyama I."/>
            <person name="Ito T."/>
            <person name="Fujiyama A."/>
            <person name="Inagaki F."/>
            <person name="Takami H."/>
        </authorList>
    </citation>
    <scope>NUCLEOTIDE SEQUENCE</scope>
    <source>
        <strain evidence="1">Expedition CK06-06</strain>
    </source>
</reference>
<name>X1K9C9_9ZZZZ</name>
<protein>
    <submittedName>
        <fullName evidence="1">Uncharacterized protein</fullName>
    </submittedName>
</protein>
<sequence>NRYTLVDGIYDIRVSCTDTGGANATAVTREQVLVYESPSAMRGAVIDADIAEEAQQTNTTKFVLVIAGLYGLYWLLTRQQK</sequence>
<organism evidence="1">
    <name type="scientific">marine sediment metagenome</name>
    <dbReference type="NCBI Taxonomy" id="412755"/>
    <lineage>
        <taxon>unclassified sequences</taxon>
        <taxon>metagenomes</taxon>
        <taxon>ecological metagenomes</taxon>
    </lineage>
</organism>
<comment type="caution">
    <text evidence="1">The sequence shown here is derived from an EMBL/GenBank/DDBJ whole genome shotgun (WGS) entry which is preliminary data.</text>
</comment>
<proteinExistence type="predicted"/>
<dbReference type="AlphaFoldDB" id="X1K9C9"/>
<evidence type="ECO:0000313" key="1">
    <source>
        <dbReference type="EMBL" id="GAI03213.1"/>
    </source>
</evidence>
<gene>
    <name evidence="1" type="ORF">S06H3_19012</name>
</gene>
<accession>X1K9C9</accession>